<gene>
    <name evidence="2" type="ORF">AUR04nite_02600</name>
</gene>
<accession>A0A4Y4DN05</accession>
<keyword evidence="1" id="KW-0812">Transmembrane</keyword>
<dbReference type="Proteomes" id="UP000316612">
    <property type="component" value="Unassembled WGS sequence"/>
</dbReference>
<feature type="transmembrane region" description="Helical" evidence="1">
    <location>
        <begin position="69"/>
        <end position="88"/>
    </location>
</feature>
<name>A0A4Y4DN05_GLUUR</name>
<protein>
    <recommendedName>
        <fullName evidence="4">DUF3054 domain-containing protein</fullName>
    </recommendedName>
</protein>
<comment type="caution">
    <text evidence="2">The sequence shown here is derived from an EMBL/GenBank/DDBJ whole genome shotgun (WGS) entry which is preliminary data.</text>
</comment>
<reference evidence="2 3" key="1">
    <citation type="submission" date="2019-06" db="EMBL/GenBank/DDBJ databases">
        <title>Whole genome shotgun sequence of Glutamicibacter uratoxydans NBRC 15515.</title>
        <authorList>
            <person name="Hosoyama A."/>
            <person name="Uohara A."/>
            <person name="Ohji S."/>
            <person name="Ichikawa N."/>
        </authorList>
    </citation>
    <scope>NUCLEOTIDE SEQUENCE [LARGE SCALE GENOMIC DNA]</scope>
    <source>
        <strain evidence="2 3">NBRC 15515</strain>
    </source>
</reference>
<evidence type="ECO:0000256" key="1">
    <source>
        <dbReference type="SAM" id="Phobius"/>
    </source>
</evidence>
<evidence type="ECO:0000313" key="3">
    <source>
        <dbReference type="Proteomes" id="UP000316612"/>
    </source>
</evidence>
<organism evidence="2 3">
    <name type="scientific">Glutamicibacter uratoxydans</name>
    <name type="common">Arthrobacter uratoxydans</name>
    <dbReference type="NCBI Taxonomy" id="43667"/>
    <lineage>
        <taxon>Bacteria</taxon>
        <taxon>Bacillati</taxon>
        <taxon>Actinomycetota</taxon>
        <taxon>Actinomycetes</taxon>
        <taxon>Micrococcales</taxon>
        <taxon>Micrococcaceae</taxon>
        <taxon>Glutamicibacter</taxon>
    </lineage>
</organism>
<dbReference type="RefSeq" id="WP_141361146.1">
    <property type="nucleotide sequence ID" value="NZ_BAAAJL010000007.1"/>
</dbReference>
<feature type="transmembrane region" description="Helical" evidence="1">
    <location>
        <begin position="7"/>
        <end position="26"/>
    </location>
</feature>
<proteinExistence type="predicted"/>
<dbReference type="AlphaFoldDB" id="A0A4Y4DN05"/>
<keyword evidence="1" id="KW-0472">Membrane</keyword>
<feature type="transmembrane region" description="Helical" evidence="1">
    <location>
        <begin position="94"/>
        <end position="114"/>
    </location>
</feature>
<dbReference type="InterPro" id="IPR021414">
    <property type="entry name" value="DUF3054"/>
</dbReference>
<keyword evidence="1" id="KW-1133">Transmembrane helix</keyword>
<dbReference type="OrthoDB" id="3698172at2"/>
<dbReference type="Pfam" id="PF11255">
    <property type="entry name" value="DUF3054"/>
    <property type="match status" value="1"/>
</dbReference>
<sequence length="127" mass="13992">MMSNNRSWPLWAAVDILLIILFALLGRREHEHGLDLGGILWTALPFIIGYLVMLAVSRPWKTISSLWPTGVLVWLGTVALGIATRLALNSTAAISFVMVATIVLGLFLMGRRAITYFIAKRSGQQQA</sequence>
<evidence type="ECO:0008006" key="4">
    <source>
        <dbReference type="Google" id="ProtNLM"/>
    </source>
</evidence>
<evidence type="ECO:0000313" key="2">
    <source>
        <dbReference type="EMBL" id="GED04728.1"/>
    </source>
</evidence>
<dbReference type="EMBL" id="BJNY01000001">
    <property type="protein sequence ID" value="GED04728.1"/>
    <property type="molecule type" value="Genomic_DNA"/>
</dbReference>
<feature type="transmembrane region" description="Helical" evidence="1">
    <location>
        <begin position="38"/>
        <end position="57"/>
    </location>
</feature>
<keyword evidence="3" id="KW-1185">Reference proteome</keyword>